<accession>A0ACC2PDV5</accession>
<evidence type="ECO:0000313" key="2">
    <source>
        <dbReference type="Proteomes" id="UP001239111"/>
    </source>
</evidence>
<comment type="caution">
    <text evidence="1">The sequence shown here is derived from an EMBL/GenBank/DDBJ whole genome shotgun (WGS) entry which is preliminary data.</text>
</comment>
<name>A0ACC2PDV5_9HYME</name>
<proteinExistence type="predicted"/>
<evidence type="ECO:0000313" key="1">
    <source>
        <dbReference type="EMBL" id="KAJ8681759.1"/>
    </source>
</evidence>
<organism evidence="1 2">
    <name type="scientific">Eretmocerus hayati</name>
    <dbReference type="NCBI Taxonomy" id="131215"/>
    <lineage>
        <taxon>Eukaryota</taxon>
        <taxon>Metazoa</taxon>
        <taxon>Ecdysozoa</taxon>
        <taxon>Arthropoda</taxon>
        <taxon>Hexapoda</taxon>
        <taxon>Insecta</taxon>
        <taxon>Pterygota</taxon>
        <taxon>Neoptera</taxon>
        <taxon>Endopterygota</taxon>
        <taxon>Hymenoptera</taxon>
        <taxon>Apocrita</taxon>
        <taxon>Proctotrupomorpha</taxon>
        <taxon>Chalcidoidea</taxon>
        <taxon>Aphelinidae</taxon>
        <taxon>Aphelininae</taxon>
        <taxon>Eretmocerus</taxon>
    </lineage>
</organism>
<dbReference type="Proteomes" id="UP001239111">
    <property type="component" value="Chromosome 1"/>
</dbReference>
<sequence length="127" mass="14201">MILQLGAYLHREYRSQFFILYPESGQIACTVPRMLAKFEVGFRQWLGIMNYNAAIPDMIMEVGVVEGRNDCQDSVELVDSVNSCADKDDEVSSWVKDGSDDEDEDKAEREVAVSIVEGRDVGCVVEG</sequence>
<gene>
    <name evidence="1" type="ORF">QAD02_017551</name>
</gene>
<keyword evidence="2" id="KW-1185">Reference proteome</keyword>
<dbReference type="EMBL" id="CM056741">
    <property type="protein sequence ID" value="KAJ8681759.1"/>
    <property type="molecule type" value="Genomic_DNA"/>
</dbReference>
<protein>
    <submittedName>
        <fullName evidence="1">Uncharacterized protein</fullName>
    </submittedName>
</protein>
<reference evidence="1" key="1">
    <citation type="submission" date="2023-04" db="EMBL/GenBank/DDBJ databases">
        <title>A chromosome-level genome assembly of the parasitoid wasp Eretmocerus hayati.</title>
        <authorList>
            <person name="Zhong Y."/>
            <person name="Liu S."/>
            <person name="Liu Y."/>
        </authorList>
    </citation>
    <scope>NUCLEOTIDE SEQUENCE</scope>
    <source>
        <strain evidence="1">ZJU_SS_LIU_2023</strain>
    </source>
</reference>